<proteinExistence type="predicted"/>
<dbReference type="Proteomes" id="UP001157502">
    <property type="component" value="Chromosome 13"/>
</dbReference>
<keyword evidence="2" id="KW-1185">Reference proteome</keyword>
<protein>
    <submittedName>
        <fullName evidence="1">Uncharacterized protein</fullName>
    </submittedName>
</protein>
<sequence length="75" mass="8631">MLPNRYSVSSTEINHIHNSECRVKTVDFIIRKTVSLRSCRVKDERLSQTLLDSPSGSQLIKMKQGLKKWILIVFG</sequence>
<name>A0ACC2GHV3_DALPE</name>
<evidence type="ECO:0000313" key="1">
    <source>
        <dbReference type="EMBL" id="KAJ8003035.1"/>
    </source>
</evidence>
<evidence type="ECO:0000313" key="2">
    <source>
        <dbReference type="Proteomes" id="UP001157502"/>
    </source>
</evidence>
<dbReference type="EMBL" id="CM055740">
    <property type="protein sequence ID" value="KAJ8003035.1"/>
    <property type="molecule type" value="Genomic_DNA"/>
</dbReference>
<reference evidence="1" key="1">
    <citation type="submission" date="2021-05" db="EMBL/GenBank/DDBJ databases">
        <authorList>
            <person name="Pan Q."/>
            <person name="Jouanno E."/>
            <person name="Zahm M."/>
            <person name="Klopp C."/>
            <person name="Cabau C."/>
            <person name="Louis A."/>
            <person name="Berthelot C."/>
            <person name="Parey E."/>
            <person name="Roest Crollius H."/>
            <person name="Montfort J."/>
            <person name="Robinson-Rechavi M."/>
            <person name="Bouchez O."/>
            <person name="Lampietro C."/>
            <person name="Lopez Roques C."/>
            <person name="Donnadieu C."/>
            <person name="Postlethwait J."/>
            <person name="Bobe J."/>
            <person name="Dillon D."/>
            <person name="Chandos A."/>
            <person name="von Hippel F."/>
            <person name="Guiguen Y."/>
        </authorList>
    </citation>
    <scope>NUCLEOTIDE SEQUENCE</scope>
    <source>
        <strain evidence="1">YG-Jan2019</strain>
    </source>
</reference>
<organism evidence="1 2">
    <name type="scientific">Dallia pectoralis</name>
    <name type="common">Alaska blackfish</name>
    <dbReference type="NCBI Taxonomy" id="75939"/>
    <lineage>
        <taxon>Eukaryota</taxon>
        <taxon>Metazoa</taxon>
        <taxon>Chordata</taxon>
        <taxon>Craniata</taxon>
        <taxon>Vertebrata</taxon>
        <taxon>Euteleostomi</taxon>
        <taxon>Actinopterygii</taxon>
        <taxon>Neopterygii</taxon>
        <taxon>Teleostei</taxon>
        <taxon>Protacanthopterygii</taxon>
        <taxon>Esociformes</taxon>
        <taxon>Umbridae</taxon>
        <taxon>Dallia</taxon>
    </lineage>
</organism>
<comment type="caution">
    <text evidence="1">The sequence shown here is derived from an EMBL/GenBank/DDBJ whole genome shotgun (WGS) entry which is preliminary data.</text>
</comment>
<accession>A0ACC2GHV3</accession>
<gene>
    <name evidence="1" type="ORF">DPEC_G00165180</name>
</gene>